<gene>
    <name evidence="5" type="ORF">C8J28_102280</name>
</gene>
<evidence type="ECO:0000256" key="3">
    <source>
        <dbReference type="ARBA" id="ARBA00023163"/>
    </source>
</evidence>
<organism evidence="5 6">
    <name type="scientific">Cereibacter azotoformans</name>
    <dbReference type="NCBI Taxonomy" id="43057"/>
    <lineage>
        <taxon>Bacteria</taxon>
        <taxon>Pseudomonadati</taxon>
        <taxon>Pseudomonadota</taxon>
        <taxon>Alphaproteobacteria</taxon>
        <taxon>Rhodobacterales</taxon>
        <taxon>Paracoccaceae</taxon>
        <taxon>Cereibacter</taxon>
    </lineage>
</organism>
<comment type="caution">
    <text evidence="5">The sequence shown here is derived from an EMBL/GenBank/DDBJ whole genome shotgun (WGS) entry which is preliminary data.</text>
</comment>
<evidence type="ECO:0000256" key="2">
    <source>
        <dbReference type="ARBA" id="ARBA00023125"/>
    </source>
</evidence>
<dbReference type="EMBL" id="QAOT01000002">
    <property type="protein sequence ID" value="PTR20515.1"/>
    <property type="molecule type" value="Genomic_DNA"/>
</dbReference>
<evidence type="ECO:0000313" key="6">
    <source>
        <dbReference type="Proteomes" id="UP000244060"/>
    </source>
</evidence>
<protein>
    <submittedName>
        <fullName evidence="5">LuxR family transcriptional regulator</fullName>
    </submittedName>
</protein>
<reference evidence="5 6" key="1">
    <citation type="submission" date="2018-04" db="EMBL/GenBank/DDBJ databases">
        <title>Genomic Encyclopedia of Type Strains, Phase III (KMG-III): the genomes of soil and plant-associated and newly described type strains.</title>
        <authorList>
            <person name="Whitman W."/>
        </authorList>
    </citation>
    <scope>NUCLEOTIDE SEQUENCE [LARGE SCALE GENOMIC DNA]</scope>
    <source>
        <strain evidence="5 6">KA25</strain>
    </source>
</reference>
<keyword evidence="3" id="KW-0804">Transcription</keyword>
<evidence type="ECO:0000313" key="5">
    <source>
        <dbReference type="EMBL" id="PTR20515.1"/>
    </source>
</evidence>
<name>A0A2T5KDL6_9RHOB</name>
<proteinExistence type="predicted"/>
<keyword evidence="1" id="KW-0805">Transcription regulation</keyword>
<feature type="domain" description="Transcription factor LuxR-like autoinducer-binding" evidence="4">
    <location>
        <begin position="32"/>
        <end position="133"/>
    </location>
</feature>
<dbReference type="Gene3D" id="3.30.450.80">
    <property type="entry name" value="Transcription factor LuxR-like, autoinducer-binding domain"/>
    <property type="match status" value="1"/>
</dbReference>
<dbReference type="AlphaFoldDB" id="A0A2T5KDL6"/>
<keyword evidence="6" id="KW-1185">Reference proteome</keyword>
<dbReference type="Pfam" id="PF03472">
    <property type="entry name" value="Autoind_bind"/>
    <property type="match status" value="1"/>
</dbReference>
<dbReference type="RefSeq" id="WP_011908729.1">
    <property type="nucleotide sequence ID" value="NZ_CP089965.1"/>
</dbReference>
<evidence type="ECO:0000256" key="1">
    <source>
        <dbReference type="ARBA" id="ARBA00023015"/>
    </source>
</evidence>
<dbReference type="OrthoDB" id="7826109at2"/>
<dbReference type="Proteomes" id="UP000244060">
    <property type="component" value="Unassembled WGS sequence"/>
</dbReference>
<dbReference type="GO" id="GO:0003677">
    <property type="term" value="F:DNA binding"/>
    <property type="evidence" value="ECO:0007669"/>
    <property type="project" value="UniProtKB-KW"/>
</dbReference>
<dbReference type="SUPFAM" id="SSF75516">
    <property type="entry name" value="Pheromone-binding domain of LuxR-like quorum-sensing transcription factors"/>
    <property type="match status" value="1"/>
</dbReference>
<dbReference type="InterPro" id="IPR036693">
    <property type="entry name" value="TF_LuxR_autoind-bd_dom_sf"/>
</dbReference>
<sequence length="162" mass="18383">MVNVHRVRDLLNDVAAHSDWHFAIGVRIRFANPTLLYQTYPREWINLYADKALIFVDPTVRWGLEHPGICRWSDLADTDEAGVMGKAAEFGLRYGLVVSVGEASARTLGFFCREDRELDEDEAKFALAQVQNLHDLTEGIGRTTEGQLAELRNLNANLRRQN</sequence>
<evidence type="ECO:0000259" key="4">
    <source>
        <dbReference type="Pfam" id="PF03472"/>
    </source>
</evidence>
<accession>A0A2T5KDL6</accession>
<keyword evidence="2" id="KW-0238">DNA-binding</keyword>
<dbReference type="InterPro" id="IPR005143">
    <property type="entry name" value="TF_LuxR_autoind-bd_dom"/>
</dbReference>